<sequence length="277" mass="32068">MKRPLVITLNVLSWTAILVYLLLSSRYTRERKQQRPCREVRVVVLDSAERGFITPAMVRGWFASEKIPLVGRELSSINTLELERFVRRRGYVRSARVYASIDGVLTIEIAQRKPVMRFNTDDGYNFYVTDDGYVLPQQRQFSCYVPIVTGRFELPFPRDYVGPLDSLAGGGEKKVEKNYLFLAKLINFVKFVGYDDFWNAFIVQIRVNGADPQTEGEPQVEIVPRAGDQVIALGGIDAYEQKLDKLMSFYRKAVLYEGWDRYRYVNLKYKDQIVCVK</sequence>
<gene>
    <name evidence="2" type="ORF">NQ491_09505</name>
</gene>
<name>A0ABY5UY16_9BACT</name>
<organism evidence="2 3">
    <name type="scientific">Alistipes ihumii AP11</name>
    <dbReference type="NCBI Taxonomy" id="1211813"/>
    <lineage>
        <taxon>Bacteria</taxon>
        <taxon>Pseudomonadati</taxon>
        <taxon>Bacteroidota</taxon>
        <taxon>Bacteroidia</taxon>
        <taxon>Bacteroidales</taxon>
        <taxon>Rikenellaceae</taxon>
        <taxon>Alistipes</taxon>
    </lineage>
</organism>
<keyword evidence="1" id="KW-1133">Transmembrane helix</keyword>
<keyword evidence="3" id="KW-1185">Reference proteome</keyword>
<dbReference type="EMBL" id="CP102294">
    <property type="protein sequence ID" value="UWN56877.1"/>
    <property type="molecule type" value="Genomic_DNA"/>
</dbReference>
<evidence type="ECO:0000313" key="3">
    <source>
        <dbReference type="Proteomes" id="UP001059295"/>
    </source>
</evidence>
<accession>A0ABY5UY16</accession>
<keyword evidence="1" id="KW-0812">Transmembrane</keyword>
<dbReference type="GeneID" id="82891969"/>
<keyword evidence="1" id="KW-0472">Membrane</keyword>
<feature type="transmembrane region" description="Helical" evidence="1">
    <location>
        <begin position="6"/>
        <end position="23"/>
    </location>
</feature>
<dbReference type="Proteomes" id="UP001059295">
    <property type="component" value="Chromosome"/>
</dbReference>
<evidence type="ECO:0008006" key="4">
    <source>
        <dbReference type="Google" id="ProtNLM"/>
    </source>
</evidence>
<protein>
    <recommendedName>
        <fullName evidence="4">Cell division protein FtsQ</fullName>
    </recommendedName>
</protein>
<reference evidence="2" key="1">
    <citation type="journal article" date="2022" name="Cell">
        <title>Design, construction, and in vivo augmentation of a complex gut microbiome.</title>
        <authorList>
            <person name="Cheng A.G."/>
            <person name="Ho P.Y."/>
            <person name="Aranda-Diaz A."/>
            <person name="Jain S."/>
            <person name="Yu F.B."/>
            <person name="Meng X."/>
            <person name="Wang M."/>
            <person name="Iakiviak M."/>
            <person name="Nagashima K."/>
            <person name="Zhao A."/>
            <person name="Murugkar P."/>
            <person name="Patil A."/>
            <person name="Atabakhsh K."/>
            <person name="Weakley A."/>
            <person name="Yan J."/>
            <person name="Brumbaugh A.R."/>
            <person name="Higginbottom S."/>
            <person name="Dimas A."/>
            <person name="Shiver A.L."/>
            <person name="Deutschbauer A."/>
            <person name="Neff N."/>
            <person name="Sonnenburg J.L."/>
            <person name="Huang K.C."/>
            <person name="Fischbach M.A."/>
        </authorList>
    </citation>
    <scope>NUCLEOTIDE SEQUENCE</scope>
    <source>
        <strain evidence="2">AP11</strain>
    </source>
</reference>
<evidence type="ECO:0000313" key="2">
    <source>
        <dbReference type="EMBL" id="UWN56877.1"/>
    </source>
</evidence>
<evidence type="ECO:0000256" key="1">
    <source>
        <dbReference type="SAM" id="Phobius"/>
    </source>
</evidence>
<proteinExistence type="predicted"/>
<dbReference type="RefSeq" id="WP_019245803.1">
    <property type="nucleotide sequence ID" value="NZ_CAPH01000009.1"/>
</dbReference>